<dbReference type="Gene3D" id="1.20.1730.10">
    <property type="entry name" value="Sodium/glucose cotransporter"/>
    <property type="match status" value="1"/>
</dbReference>
<feature type="transmembrane region" description="Helical" evidence="8">
    <location>
        <begin position="395"/>
        <end position="415"/>
    </location>
</feature>
<protein>
    <recommendedName>
        <fullName evidence="11">Sodium:solute symporter</fullName>
    </recommendedName>
</protein>
<feature type="transmembrane region" description="Helical" evidence="8">
    <location>
        <begin position="125"/>
        <end position="147"/>
    </location>
</feature>
<dbReference type="PROSITE" id="PS50283">
    <property type="entry name" value="NA_SOLUT_SYMP_3"/>
    <property type="match status" value="1"/>
</dbReference>
<dbReference type="EMBL" id="JMKI01000030">
    <property type="protein sequence ID" value="KEJ92403.1"/>
    <property type="molecule type" value="Genomic_DNA"/>
</dbReference>
<dbReference type="InterPro" id="IPR038377">
    <property type="entry name" value="Na/Glc_symporter_sf"/>
</dbReference>
<dbReference type="AlphaFoldDB" id="A0A073IPV5"/>
<feature type="transmembrane region" description="Helical" evidence="8">
    <location>
        <begin position="422"/>
        <end position="442"/>
    </location>
</feature>
<dbReference type="Pfam" id="PF00474">
    <property type="entry name" value="SSF"/>
    <property type="match status" value="1"/>
</dbReference>
<dbReference type="GO" id="GO:0022857">
    <property type="term" value="F:transmembrane transporter activity"/>
    <property type="evidence" value="ECO:0007669"/>
    <property type="project" value="InterPro"/>
</dbReference>
<reference evidence="9 10" key="1">
    <citation type="submission" date="2014-04" db="EMBL/GenBank/DDBJ databases">
        <title>Draft Genome Sequence of Synergistes jonesii.</title>
        <authorList>
            <person name="Coil D.A."/>
            <person name="Eisen J.A."/>
            <person name="Holland-Moritz H.E."/>
        </authorList>
    </citation>
    <scope>NUCLEOTIDE SEQUENCE [LARGE SCALE GENOMIC DNA]</scope>
    <source>
        <strain evidence="9 10">78-1</strain>
    </source>
</reference>
<name>A0A073IPV5_9BACT</name>
<evidence type="ECO:0000256" key="7">
    <source>
        <dbReference type="RuleBase" id="RU362091"/>
    </source>
</evidence>
<keyword evidence="5 8" id="KW-1133">Transmembrane helix</keyword>
<feature type="transmembrane region" description="Helical" evidence="8">
    <location>
        <begin position="190"/>
        <end position="217"/>
    </location>
</feature>
<dbReference type="InterPro" id="IPR050277">
    <property type="entry name" value="Sodium:Solute_Symporter"/>
</dbReference>
<evidence type="ECO:0000256" key="2">
    <source>
        <dbReference type="ARBA" id="ARBA00006434"/>
    </source>
</evidence>
<evidence type="ECO:0000256" key="6">
    <source>
        <dbReference type="ARBA" id="ARBA00023136"/>
    </source>
</evidence>
<dbReference type="GeneID" id="90983486"/>
<comment type="similarity">
    <text evidence="2 7">Belongs to the sodium:solute symporter (SSF) (TC 2.A.21) family.</text>
</comment>
<accession>A0A073IPV5</accession>
<dbReference type="STRING" id="2754.EH55_04055"/>
<feature type="transmembrane region" description="Helical" evidence="8">
    <location>
        <begin position="153"/>
        <end position="178"/>
    </location>
</feature>
<feature type="transmembrane region" description="Helical" evidence="8">
    <location>
        <begin position="371"/>
        <end position="389"/>
    </location>
</feature>
<dbReference type="PANTHER" id="PTHR48086:SF7">
    <property type="entry name" value="SODIUM-SOLUTE SYMPORTER-RELATED"/>
    <property type="match status" value="1"/>
</dbReference>
<comment type="subcellular location">
    <subcellularLocation>
        <location evidence="1">Membrane</location>
        <topology evidence="1">Multi-pass membrane protein</topology>
    </subcellularLocation>
</comment>
<keyword evidence="6 8" id="KW-0472">Membrane</keyword>
<keyword evidence="4 8" id="KW-0812">Transmembrane</keyword>
<feature type="transmembrane region" description="Helical" evidence="8">
    <location>
        <begin position="272"/>
        <end position="293"/>
    </location>
</feature>
<evidence type="ECO:0008006" key="11">
    <source>
        <dbReference type="Google" id="ProtNLM"/>
    </source>
</evidence>
<dbReference type="eggNOG" id="COG0591">
    <property type="taxonomic scope" value="Bacteria"/>
</dbReference>
<feature type="transmembrane region" description="Helical" evidence="8">
    <location>
        <begin position="448"/>
        <end position="467"/>
    </location>
</feature>
<feature type="transmembrane region" description="Helical" evidence="8">
    <location>
        <begin position="50"/>
        <end position="70"/>
    </location>
</feature>
<evidence type="ECO:0000313" key="10">
    <source>
        <dbReference type="Proteomes" id="UP000027665"/>
    </source>
</evidence>
<dbReference type="RefSeq" id="WP_037975854.1">
    <property type="nucleotide sequence ID" value="NZ_JMKI01000030.1"/>
</dbReference>
<sequence length="473" mass="49932">MHTLVHQPAMLAIVVAYLAILLLVGLHFYNKQKSVAANESGADFFLAGRSLGKIVAVGTMLATFTGNGTISGGGNSLAFNYGLWSGIFFVVPPILSFSFLYFAAPKIRAGGHTTVAEMIEDRFGSNARFFAGIIIALAMVSIVSYQYRGLGFILNATTGISVETCTAICCAVVVALAFSGGLRTVAATDALSAFLMVGGLVIGIPFLLNAIGGWGWVIENAAVNDPKSLTFFGGQTLIGWAGGYLPLFFLTIGDQNYYQRINAAKDLKTARAGLLGSMAGCCIIMPVVAVYAFCAKQWFGGNIRAGQALISTATLMPTIIGGIVLSAAAAFTITTGDSYLLSGASNFTIDIYRTHINPKATPADEMRASRWFILIAGVLAYVILQFFPSVLAIQYWSYTIYAAGMTPAVVGALLWSNCTKPGGVASMFVGTALTIAWEATLYKATGLQTIYVALPASFIVLVLVSLCTQPKKS</sequence>
<gene>
    <name evidence="9" type="ORF">EH55_04055</name>
</gene>
<dbReference type="InterPro" id="IPR001734">
    <property type="entry name" value="Na/solute_symporter"/>
</dbReference>
<organism evidence="9 10">
    <name type="scientific">Synergistes jonesii</name>
    <dbReference type="NCBI Taxonomy" id="2754"/>
    <lineage>
        <taxon>Bacteria</taxon>
        <taxon>Thermotogati</taxon>
        <taxon>Synergistota</taxon>
        <taxon>Synergistia</taxon>
        <taxon>Synergistales</taxon>
        <taxon>Synergistaceae</taxon>
        <taxon>Synergistes</taxon>
    </lineage>
</organism>
<dbReference type="OrthoDB" id="2211at2"/>
<evidence type="ECO:0000256" key="4">
    <source>
        <dbReference type="ARBA" id="ARBA00022692"/>
    </source>
</evidence>
<dbReference type="PANTHER" id="PTHR48086">
    <property type="entry name" value="SODIUM/PROLINE SYMPORTER-RELATED"/>
    <property type="match status" value="1"/>
</dbReference>
<dbReference type="Proteomes" id="UP000027665">
    <property type="component" value="Unassembled WGS sequence"/>
</dbReference>
<evidence type="ECO:0000313" key="9">
    <source>
        <dbReference type="EMBL" id="KEJ92403.1"/>
    </source>
</evidence>
<feature type="transmembrane region" description="Helical" evidence="8">
    <location>
        <begin position="229"/>
        <end position="252"/>
    </location>
</feature>
<evidence type="ECO:0000256" key="1">
    <source>
        <dbReference type="ARBA" id="ARBA00004141"/>
    </source>
</evidence>
<proteinExistence type="inferred from homology"/>
<feature type="transmembrane region" description="Helical" evidence="8">
    <location>
        <begin position="313"/>
        <end position="333"/>
    </location>
</feature>
<evidence type="ECO:0000256" key="8">
    <source>
        <dbReference type="SAM" id="Phobius"/>
    </source>
</evidence>
<keyword evidence="10" id="KW-1185">Reference proteome</keyword>
<evidence type="ECO:0000256" key="3">
    <source>
        <dbReference type="ARBA" id="ARBA00022448"/>
    </source>
</evidence>
<keyword evidence="3" id="KW-0813">Transport</keyword>
<evidence type="ECO:0000256" key="5">
    <source>
        <dbReference type="ARBA" id="ARBA00022989"/>
    </source>
</evidence>
<feature type="transmembrane region" description="Helical" evidence="8">
    <location>
        <begin position="82"/>
        <end position="104"/>
    </location>
</feature>
<feature type="transmembrane region" description="Helical" evidence="8">
    <location>
        <begin position="6"/>
        <end position="29"/>
    </location>
</feature>
<dbReference type="CDD" id="cd10322">
    <property type="entry name" value="SLC5sbd"/>
    <property type="match status" value="1"/>
</dbReference>
<dbReference type="GO" id="GO:0005886">
    <property type="term" value="C:plasma membrane"/>
    <property type="evidence" value="ECO:0007669"/>
    <property type="project" value="TreeGrafter"/>
</dbReference>
<comment type="caution">
    <text evidence="9">The sequence shown here is derived from an EMBL/GenBank/DDBJ whole genome shotgun (WGS) entry which is preliminary data.</text>
</comment>